<dbReference type="STRING" id="279113.CPter91_0237"/>
<protein>
    <submittedName>
        <fullName evidence="2">Ankyrin repeat family protein</fullName>
    </submittedName>
</protein>
<dbReference type="SUPFAM" id="SSF48403">
    <property type="entry name" value="Ankyrin repeat"/>
    <property type="match status" value="1"/>
</dbReference>
<organism evidence="2 3">
    <name type="scientific">Collimonas pratensis</name>
    <dbReference type="NCBI Taxonomy" id="279113"/>
    <lineage>
        <taxon>Bacteria</taxon>
        <taxon>Pseudomonadati</taxon>
        <taxon>Pseudomonadota</taxon>
        <taxon>Betaproteobacteria</taxon>
        <taxon>Burkholderiales</taxon>
        <taxon>Oxalobacteraceae</taxon>
        <taxon>Collimonas</taxon>
    </lineage>
</organism>
<dbReference type="RefSeq" id="WP_150119597.1">
    <property type="nucleotide sequence ID" value="NZ_CP013234.1"/>
</dbReference>
<dbReference type="PROSITE" id="PS51257">
    <property type="entry name" value="PROKAR_LIPOPROTEIN"/>
    <property type="match status" value="1"/>
</dbReference>
<accession>A0A127PXZ5</accession>
<dbReference type="AlphaFoldDB" id="A0A127PXZ5"/>
<dbReference type="KEGG" id="cpra:CPter91_0237"/>
<dbReference type="EMBL" id="CP013234">
    <property type="protein sequence ID" value="AMP02636.1"/>
    <property type="molecule type" value="Genomic_DNA"/>
</dbReference>
<gene>
    <name evidence="2" type="ORF">CPter91_0237</name>
</gene>
<reference evidence="2 3" key="1">
    <citation type="submission" date="2015-11" db="EMBL/GenBank/DDBJ databases">
        <title>Exploring the genomic traits of fungus-feeding bacterial genus Collimonas.</title>
        <authorList>
            <person name="Song C."/>
            <person name="Schmidt R."/>
            <person name="de Jager V."/>
            <person name="Krzyzanowska D."/>
            <person name="Jongedijk E."/>
            <person name="Cankar K."/>
            <person name="Beekwilder J."/>
            <person name="van Veen A."/>
            <person name="de Boer W."/>
            <person name="van Veen J.A."/>
            <person name="Garbeva P."/>
        </authorList>
    </citation>
    <scope>NUCLEOTIDE SEQUENCE [LARGE SCALE GENOMIC DNA]</scope>
    <source>
        <strain evidence="2 3">Ter91</strain>
    </source>
</reference>
<dbReference type="OrthoDB" id="8901740at2"/>
<name>A0A127PXZ5_9BURK</name>
<evidence type="ECO:0000256" key="1">
    <source>
        <dbReference type="PROSITE-ProRule" id="PRU00023"/>
    </source>
</evidence>
<dbReference type="PATRIC" id="fig|279113.9.peg.242"/>
<dbReference type="InterPro" id="IPR002110">
    <property type="entry name" value="Ankyrin_rpt"/>
</dbReference>
<dbReference type="Pfam" id="PF13637">
    <property type="entry name" value="Ank_4"/>
    <property type="match status" value="1"/>
</dbReference>
<dbReference type="Proteomes" id="UP000074561">
    <property type="component" value="Chromosome"/>
</dbReference>
<dbReference type="PROSITE" id="PS50088">
    <property type="entry name" value="ANK_REPEAT"/>
    <property type="match status" value="1"/>
</dbReference>
<sequence length="188" mass="21335">MRLIERKKIISLLITSLSTLLVGCATDLDKNISQTDHKFSKTMKDNKLEEKQINSTDESWYTLRNAVYSHDFVEASLLVKKTPSLLSSTNAIGETVLHFVAVENDLEGVEWLHANGANIDTKNKFGEPVIFEVASLGYKELFAWFAKSGANLHVIDAENQDVVAYLIEFDKHEMAEWIRTNYPDIQKN</sequence>
<dbReference type="InterPro" id="IPR036770">
    <property type="entry name" value="Ankyrin_rpt-contain_sf"/>
</dbReference>
<dbReference type="PROSITE" id="PS50297">
    <property type="entry name" value="ANK_REP_REGION"/>
    <property type="match status" value="1"/>
</dbReference>
<evidence type="ECO:0000313" key="3">
    <source>
        <dbReference type="Proteomes" id="UP000074561"/>
    </source>
</evidence>
<feature type="repeat" description="ANK" evidence="1">
    <location>
        <begin position="92"/>
        <end position="124"/>
    </location>
</feature>
<keyword evidence="1" id="KW-0040">ANK repeat</keyword>
<proteinExistence type="predicted"/>
<dbReference type="Gene3D" id="1.25.40.20">
    <property type="entry name" value="Ankyrin repeat-containing domain"/>
    <property type="match status" value="1"/>
</dbReference>
<evidence type="ECO:0000313" key="2">
    <source>
        <dbReference type="EMBL" id="AMP02636.1"/>
    </source>
</evidence>